<accession>A0A815XZV1</accession>
<comment type="caution">
    <text evidence="1">The sequence shown here is derived from an EMBL/GenBank/DDBJ whole genome shotgun (WGS) entry which is preliminary data.</text>
</comment>
<dbReference type="AlphaFoldDB" id="A0A815XZV1"/>
<dbReference type="Proteomes" id="UP000681722">
    <property type="component" value="Unassembled WGS sequence"/>
</dbReference>
<dbReference type="EMBL" id="CAJNOQ010028712">
    <property type="protein sequence ID" value="CAF1563600.1"/>
    <property type="molecule type" value="Genomic_DNA"/>
</dbReference>
<sequence length="49" mass="5821">MPTVLHSLAVLFQTLMRETPEMSTSDFNDSYIDRWRNMSRQDDSKKRNA</sequence>
<name>A0A815XZV1_9BILA</name>
<evidence type="ECO:0000313" key="2">
    <source>
        <dbReference type="EMBL" id="CAF4425435.1"/>
    </source>
</evidence>
<reference evidence="1" key="1">
    <citation type="submission" date="2021-02" db="EMBL/GenBank/DDBJ databases">
        <authorList>
            <person name="Nowell W R."/>
        </authorList>
    </citation>
    <scope>NUCLEOTIDE SEQUENCE</scope>
</reference>
<evidence type="ECO:0000313" key="1">
    <source>
        <dbReference type="EMBL" id="CAF1563600.1"/>
    </source>
</evidence>
<protein>
    <submittedName>
        <fullName evidence="1">Uncharacterized protein</fullName>
    </submittedName>
</protein>
<dbReference type="Proteomes" id="UP000663829">
    <property type="component" value="Unassembled WGS sequence"/>
</dbReference>
<proteinExistence type="predicted"/>
<keyword evidence="3" id="KW-1185">Reference proteome</keyword>
<evidence type="ECO:0000313" key="3">
    <source>
        <dbReference type="Proteomes" id="UP000663829"/>
    </source>
</evidence>
<dbReference type="EMBL" id="CAJOBC010094491">
    <property type="protein sequence ID" value="CAF4425435.1"/>
    <property type="molecule type" value="Genomic_DNA"/>
</dbReference>
<organism evidence="1 3">
    <name type="scientific">Didymodactylos carnosus</name>
    <dbReference type="NCBI Taxonomy" id="1234261"/>
    <lineage>
        <taxon>Eukaryota</taxon>
        <taxon>Metazoa</taxon>
        <taxon>Spiralia</taxon>
        <taxon>Gnathifera</taxon>
        <taxon>Rotifera</taxon>
        <taxon>Eurotatoria</taxon>
        <taxon>Bdelloidea</taxon>
        <taxon>Philodinida</taxon>
        <taxon>Philodinidae</taxon>
        <taxon>Didymodactylos</taxon>
    </lineage>
</organism>
<feature type="non-terminal residue" evidence="1">
    <location>
        <position position="1"/>
    </location>
</feature>
<gene>
    <name evidence="1" type="ORF">GPM918_LOCUS39926</name>
    <name evidence="2" type="ORF">SRO942_LOCUS40840</name>
</gene>